<accession>A0A0M0JB89</accession>
<keyword evidence="6 9" id="KW-0472">Membrane</keyword>
<dbReference type="SUPFAM" id="SSF81324">
    <property type="entry name" value="Voltage-gated potassium channels"/>
    <property type="match status" value="1"/>
</dbReference>
<dbReference type="AlphaFoldDB" id="A0A0M0JB89"/>
<evidence type="ECO:0000256" key="5">
    <source>
        <dbReference type="ARBA" id="ARBA00023065"/>
    </source>
</evidence>
<feature type="domain" description="Potassium channel" evidence="10">
    <location>
        <begin position="92"/>
        <end position="156"/>
    </location>
</feature>
<evidence type="ECO:0000256" key="7">
    <source>
        <dbReference type="ARBA" id="ARBA00023303"/>
    </source>
</evidence>
<evidence type="ECO:0000256" key="1">
    <source>
        <dbReference type="ARBA" id="ARBA00004141"/>
    </source>
</evidence>
<feature type="region of interest" description="Disordered" evidence="8">
    <location>
        <begin position="301"/>
        <end position="324"/>
    </location>
</feature>
<keyword evidence="12" id="KW-1185">Reference proteome</keyword>
<comment type="subcellular location">
    <subcellularLocation>
        <location evidence="1">Membrane</location>
        <topology evidence="1">Multi-pass membrane protein</topology>
    </subcellularLocation>
</comment>
<evidence type="ECO:0000256" key="6">
    <source>
        <dbReference type="ARBA" id="ARBA00023136"/>
    </source>
</evidence>
<dbReference type="GO" id="GO:0030322">
    <property type="term" value="P:stabilization of membrane potential"/>
    <property type="evidence" value="ECO:0007669"/>
    <property type="project" value="TreeGrafter"/>
</dbReference>
<dbReference type="PANTHER" id="PTHR11003:SF291">
    <property type="entry name" value="IP11374P"/>
    <property type="match status" value="1"/>
</dbReference>
<comment type="caution">
    <text evidence="11">The sequence shown here is derived from an EMBL/GenBank/DDBJ whole genome shotgun (WGS) entry which is preliminary data.</text>
</comment>
<keyword evidence="4 9" id="KW-1133">Transmembrane helix</keyword>
<evidence type="ECO:0000313" key="11">
    <source>
        <dbReference type="EMBL" id="KOO23859.1"/>
    </source>
</evidence>
<keyword evidence="5" id="KW-0406">Ion transport</keyword>
<feature type="transmembrane region" description="Helical" evidence="9">
    <location>
        <begin position="103"/>
        <end position="123"/>
    </location>
</feature>
<evidence type="ECO:0000256" key="3">
    <source>
        <dbReference type="ARBA" id="ARBA00022692"/>
    </source>
</evidence>
<dbReference type="Gene3D" id="1.10.287.70">
    <property type="match status" value="1"/>
</dbReference>
<dbReference type="GO" id="GO:0005886">
    <property type="term" value="C:plasma membrane"/>
    <property type="evidence" value="ECO:0007669"/>
    <property type="project" value="TreeGrafter"/>
</dbReference>
<dbReference type="PANTHER" id="PTHR11003">
    <property type="entry name" value="POTASSIUM CHANNEL, SUBFAMILY K"/>
    <property type="match status" value="1"/>
</dbReference>
<proteinExistence type="predicted"/>
<evidence type="ECO:0000259" key="10">
    <source>
        <dbReference type="Pfam" id="PF07885"/>
    </source>
</evidence>
<name>A0A0M0JB89_9EUKA</name>
<dbReference type="InterPro" id="IPR003280">
    <property type="entry name" value="2pore_dom_K_chnl"/>
</dbReference>
<evidence type="ECO:0000256" key="2">
    <source>
        <dbReference type="ARBA" id="ARBA00022448"/>
    </source>
</evidence>
<evidence type="ECO:0000256" key="8">
    <source>
        <dbReference type="SAM" id="MobiDB-lite"/>
    </source>
</evidence>
<dbReference type="Pfam" id="PF07885">
    <property type="entry name" value="Ion_trans_2"/>
    <property type="match status" value="1"/>
</dbReference>
<gene>
    <name evidence="11" type="ORF">Ctob_003463</name>
</gene>
<feature type="transmembrane region" description="Helical" evidence="9">
    <location>
        <begin position="135"/>
        <end position="156"/>
    </location>
</feature>
<keyword evidence="7" id="KW-0407">Ion channel</keyword>
<sequence length="324" mass="35226">MLAIGGLLTVTAALNYTGTIMAKENKRQELEEQLRHLEAETSAAAETAESLSRKTGPTATAKVPPDPRPWVQSAWWFFGAIRPLLASITCMTLLGIICEGWNLLDSVYFALISILTVGYGDYAPKSRVGRTLCTFFLPIACAAALGSIAALSSALVRMTIAKSAARENDLDEQITRMRRMVEFGAGDAGLVSEADFICITLVELGLVDNAALGKVREQFYHFDKLAVGYLSIDSYKELLQLKQGGHKRKWHLASSSLVRQRRVADVLGALMVAGPEARAERAARIASAESVEPVAMTNDLRASQRRHSEPELPGAGHPSQLRML</sequence>
<reference evidence="12" key="1">
    <citation type="journal article" date="2015" name="PLoS Genet.">
        <title>Genome Sequence and Transcriptome Analyses of Chrysochromulina tobin: Metabolic Tools for Enhanced Algal Fitness in the Prominent Order Prymnesiales (Haptophyceae).</title>
        <authorList>
            <person name="Hovde B.T."/>
            <person name="Deodato C.R."/>
            <person name="Hunsperger H.M."/>
            <person name="Ryken S.A."/>
            <person name="Yost W."/>
            <person name="Jha R.K."/>
            <person name="Patterson J."/>
            <person name="Monnat R.J. Jr."/>
            <person name="Barlow S.B."/>
            <person name="Starkenburg S.R."/>
            <person name="Cattolico R.A."/>
        </authorList>
    </citation>
    <scope>NUCLEOTIDE SEQUENCE</scope>
    <source>
        <strain evidence="12">CCMP291</strain>
    </source>
</reference>
<keyword evidence="2" id="KW-0813">Transport</keyword>
<evidence type="ECO:0000256" key="4">
    <source>
        <dbReference type="ARBA" id="ARBA00022989"/>
    </source>
</evidence>
<protein>
    <submittedName>
        <fullName evidence="11">Voltage-gated ion channel superfamily</fullName>
    </submittedName>
</protein>
<organism evidence="11 12">
    <name type="scientific">Chrysochromulina tobinii</name>
    <dbReference type="NCBI Taxonomy" id="1460289"/>
    <lineage>
        <taxon>Eukaryota</taxon>
        <taxon>Haptista</taxon>
        <taxon>Haptophyta</taxon>
        <taxon>Prymnesiophyceae</taxon>
        <taxon>Prymnesiales</taxon>
        <taxon>Chrysochromulinaceae</taxon>
        <taxon>Chrysochromulina</taxon>
    </lineage>
</organism>
<feature type="transmembrane region" description="Helical" evidence="9">
    <location>
        <begin position="74"/>
        <end position="96"/>
    </location>
</feature>
<dbReference type="Proteomes" id="UP000037460">
    <property type="component" value="Unassembled WGS sequence"/>
</dbReference>
<dbReference type="EMBL" id="JWZX01003151">
    <property type="protein sequence ID" value="KOO23859.1"/>
    <property type="molecule type" value="Genomic_DNA"/>
</dbReference>
<evidence type="ECO:0000313" key="12">
    <source>
        <dbReference type="Proteomes" id="UP000037460"/>
    </source>
</evidence>
<dbReference type="InterPro" id="IPR013099">
    <property type="entry name" value="K_chnl_dom"/>
</dbReference>
<feature type="region of interest" description="Disordered" evidence="8">
    <location>
        <begin position="46"/>
        <end position="65"/>
    </location>
</feature>
<dbReference type="OrthoDB" id="297496at2759"/>
<keyword evidence="3 9" id="KW-0812">Transmembrane</keyword>
<evidence type="ECO:0000256" key="9">
    <source>
        <dbReference type="SAM" id="Phobius"/>
    </source>
</evidence>
<dbReference type="GO" id="GO:0015271">
    <property type="term" value="F:outward rectifier potassium channel activity"/>
    <property type="evidence" value="ECO:0007669"/>
    <property type="project" value="TreeGrafter"/>
</dbReference>
<dbReference type="GO" id="GO:0022841">
    <property type="term" value="F:potassium ion leak channel activity"/>
    <property type="evidence" value="ECO:0007669"/>
    <property type="project" value="TreeGrafter"/>
</dbReference>